<comment type="function">
    <text evidence="2 10">Catalyzes the formation of the alpha-1,6-glucosidic linkages in glycogen by scission of a 1,4-alpha-linked oligosaccharide from growing alpha-1,4-glucan chains and the subsequent attachment of the oligosaccharide to the alpha-1,6 position.</text>
</comment>
<evidence type="ECO:0000313" key="13">
    <source>
        <dbReference type="EMBL" id="SPQ00741.1"/>
    </source>
</evidence>
<dbReference type="CDD" id="cd11322">
    <property type="entry name" value="AmyAc_Glg_BE"/>
    <property type="match status" value="1"/>
</dbReference>
<evidence type="ECO:0000256" key="5">
    <source>
        <dbReference type="ARBA" id="ARBA00022600"/>
    </source>
</evidence>
<evidence type="ECO:0000256" key="9">
    <source>
        <dbReference type="ARBA" id="ARBA00023277"/>
    </source>
</evidence>
<reference evidence="14" key="1">
    <citation type="submission" date="2018-03" db="EMBL/GenBank/DDBJ databases">
        <authorList>
            <person name="Zecchin S."/>
        </authorList>
    </citation>
    <scope>NUCLEOTIDE SEQUENCE [LARGE SCALE GENOMIC DNA]</scope>
</reference>
<dbReference type="InterPro" id="IPR004193">
    <property type="entry name" value="Glyco_hydro_13_N"/>
</dbReference>
<evidence type="ECO:0000256" key="11">
    <source>
        <dbReference type="PIRSR" id="PIRSR000463-1"/>
    </source>
</evidence>
<dbReference type="EC" id="2.4.1.18" evidence="10"/>
<dbReference type="Gene3D" id="2.60.40.10">
    <property type="entry name" value="Immunoglobulins"/>
    <property type="match status" value="2"/>
</dbReference>
<feature type="active site" description="Proton donor" evidence="10 11">
    <location>
        <position position="463"/>
    </location>
</feature>
<name>A0A2U3QH57_9BACT</name>
<dbReference type="InterPro" id="IPR044143">
    <property type="entry name" value="GlgB_N_E_set_prok"/>
</dbReference>
<dbReference type="FunFam" id="3.20.20.80:FF:000003">
    <property type="entry name" value="1,4-alpha-glucan branching enzyme GlgB"/>
    <property type="match status" value="1"/>
</dbReference>
<dbReference type="GO" id="GO:0043169">
    <property type="term" value="F:cation binding"/>
    <property type="evidence" value="ECO:0007669"/>
    <property type="project" value="InterPro"/>
</dbReference>
<evidence type="ECO:0000313" key="14">
    <source>
        <dbReference type="Proteomes" id="UP000245125"/>
    </source>
</evidence>
<dbReference type="AlphaFoldDB" id="A0A2U3QH57"/>
<dbReference type="SMART" id="SM00642">
    <property type="entry name" value="Aamy"/>
    <property type="match status" value="1"/>
</dbReference>
<sequence length="738" mass="85100">MVAKEDIKLIVDGMHGDPFSVLGGHIVSEDDQKRFEIRAFLPEAGEAWVVNELTEESHIMENVHKKGFYSIALAGEAFPYRIGIKTPEGEISEKPDPYSFGKVLTDFDLHLIGEGSHYKKYEKLGAHVIEVNGVNGVHFAVWAPNAKSVSVIGDFNRWDDRRHPMRLLVGAGIWEIFIPGLCEGELYKFSIRSRYQNYRAVKADPYGFFFEVRPKSASIVHDINRYSWCDKKWMKKRERTNWFESPMSVYEVHLGSWMRCGEEGDRMLTYVELASMLIPYVKSMGFTHIQLLPVCEHPLDASWGYQTIGYFAPTSRFGTPEDFMAFVDSCHQNDVGVILDWVPAHFPKDGHGLGFFDGTCLYEHMDKRKGEHRDWGTLIFNYGRKEVMNFLISNALFWLAKYHIDGLRVDAVASMIYLDYSRRPGEWIPNMYGGNENLEAIEFIKQFNVITHQLFPGILTIAEESTAWPSVSKPVYLGGLGFDMKWNMGWMNDMLVYISKDPVHRKFHHNNLTFGLIYAFTENFVLVLSHDEVVHGKRSMINKMPGDVWRKFANLRLFYGFMYAHPGKKLLFMGDEFGQWDEWNFDKALDWQLLEKEQHLNLQKYVRYLNSEYVAEASLHEVDFEPKGFEWIDFRDTDSSIISFIRHAKAPDDYLVVICNFTPIPRYGYRLGVLEECFYKEVLNSDSSEYGGSNMGNLGGVYSEKIPWHGKPCSVKITLPPLAVLYFKPERKASEAGA</sequence>
<accession>A0A2U3QH57</accession>
<comment type="catalytic activity">
    <reaction evidence="1 10">
        <text>Transfers a segment of a (1-&gt;4)-alpha-D-glucan chain to a primary hydroxy group in a similar glucan chain.</text>
        <dbReference type="EC" id="2.4.1.18"/>
    </reaction>
</comment>
<feature type="active site" description="Nucleophile" evidence="10 11">
    <location>
        <position position="410"/>
    </location>
</feature>
<evidence type="ECO:0000256" key="2">
    <source>
        <dbReference type="ARBA" id="ARBA00002953"/>
    </source>
</evidence>
<comment type="subunit">
    <text evidence="10">Monomer.</text>
</comment>
<evidence type="ECO:0000256" key="6">
    <source>
        <dbReference type="ARBA" id="ARBA00022676"/>
    </source>
</evidence>
<dbReference type="InterPro" id="IPR014756">
    <property type="entry name" value="Ig_E-set"/>
</dbReference>
<dbReference type="EMBL" id="OUUY01000077">
    <property type="protein sequence ID" value="SPQ00741.1"/>
    <property type="molecule type" value="Genomic_DNA"/>
</dbReference>
<dbReference type="InterPro" id="IPR054169">
    <property type="entry name" value="GlgB_N"/>
</dbReference>
<dbReference type="InterPro" id="IPR006407">
    <property type="entry name" value="GlgB"/>
</dbReference>
<dbReference type="HAMAP" id="MF_00685">
    <property type="entry name" value="GlgB"/>
    <property type="match status" value="1"/>
</dbReference>
<feature type="domain" description="Glycosyl hydrolase family 13 catalytic" evidence="12">
    <location>
        <begin position="251"/>
        <end position="607"/>
    </location>
</feature>
<dbReference type="GO" id="GO:0004553">
    <property type="term" value="F:hydrolase activity, hydrolyzing O-glycosyl compounds"/>
    <property type="evidence" value="ECO:0007669"/>
    <property type="project" value="InterPro"/>
</dbReference>
<evidence type="ECO:0000256" key="4">
    <source>
        <dbReference type="ARBA" id="ARBA00009000"/>
    </source>
</evidence>
<dbReference type="Pfam" id="PF02922">
    <property type="entry name" value="CBM_48"/>
    <property type="match status" value="1"/>
</dbReference>
<evidence type="ECO:0000259" key="12">
    <source>
        <dbReference type="SMART" id="SM00642"/>
    </source>
</evidence>
<dbReference type="Pfam" id="PF00128">
    <property type="entry name" value="Alpha-amylase"/>
    <property type="match status" value="1"/>
</dbReference>
<dbReference type="NCBIfam" id="NF008967">
    <property type="entry name" value="PRK12313.1"/>
    <property type="match status" value="1"/>
</dbReference>
<dbReference type="InterPro" id="IPR006048">
    <property type="entry name" value="A-amylase/branching_C"/>
</dbReference>
<dbReference type="OrthoDB" id="9800174at2"/>
<dbReference type="Gene3D" id="2.60.40.1180">
    <property type="entry name" value="Golgi alpha-mannosidase II"/>
    <property type="match status" value="1"/>
</dbReference>
<keyword evidence="14" id="KW-1185">Reference proteome</keyword>
<dbReference type="UniPathway" id="UPA00164"/>
<dbReference type="FunFam" id="2.60.40.1180:FF:000002">
    <property type="entry name" value="1,4-alpha-glucan branching enzyme GlgB"/>
    <property type="match status" value="1"/>
</dbReference>
<dbReference type="InterPro" id="IPR037439">
    <property type="entry name" value="Branching_enzy"/>
</dbReference>
<dbReference type="Proteomes" id="UP000245125">
    <property type="component" value="Unassembled WGS sequence"/>
</dbReference>
<dbReference type="Pfam" id="PF02806">
    <property type="entry name" value="Alpha-amylase_C"/>
    <property type="match status" value="1"/>
</dbReference>
<keyword evidence="7 10" id="KW-0808">Transferase</keyword>
<dbReference type="Pfam" id="PF22019">
    <property type="entry name" value="GlgB_N"/>
    <property type="match status" value="1"/>
</dbReference>
<dbReference type="CDD" id="cd02855">
    <property type="entry name" value="E_set_GBE_prok_N"/>
    <property type="match status" value="1"/>
</dbReference>
<keyword evidence="6 10" id="KW-0328">Glycosyltransferase</keyword>
<dbReference type="NCBIfam" id="NF003811">
    <property type="entry name" value="PRK05402.1"/>
    <property type="match status" value="1"/>
</dbReference>
<evidence type="ECO:0000256" key="1">
    <source>
        <dbReference type="ARBA" id="ARBA00000826"/>
    </source>
</evidence>
<comment type="pathway">
    <text evidence="3 10">Glycan biosynthesis; glycogen biosynthesis.</text>
</comment>
<organism evidence="13 14">
    <name type="scientific">Candidatus Sulfobium mesophilum</name>
    <dbReference type="NCBI Taxonomy" id="2016548"/>
    <lineage>
        <taxon>Bacteria</taxon>
        <taxon>Pseudomonadati</taxon>
        <taxon>Nitrospirota</taxon>
        <taxon>Nitrospiria</taxon>
        <taxon>Nitrospirales</taxon>
        <taxon>Nitrospiraceae</taxon>
        <taxon>Candidatus Sulfobium</taxon>
    </lineage>
</organism>
<gene>
    <name evidence="10 13" type="primary">glgB</name>
    <name evidence="13" type="ORF">NBG4_310014</name>
</gene>
<evidence type="ECO:0000256" key="10">
    <source>
        <dbReference type="HAMAP-Rule" id="MF_00685"/>
    </source>
</evidence>
<evidence type="ECO:0000256" key="7">
    <source>
        <dbReference type="ARBA" id="ARBA00022679"/>
    </source>
</evidence>
<dbReference type="GO" id="GO:0005829">
    <property type="term" value="C:cytosol"/>
    <property type="evidence" value="ECO:0007669"/>
    <property type="project" value="TreeGrafter"/>
</dbReference>
<dbReference type="InterPro" id="IPR013780">
    <property type="entry name" value="Glyco_hydro_b"/>
</dbReference>
<comment type="similarity">
    <text evidence="4 10">Belongs to the glycosyl hydrolase 13 family. GlgB subfamily.</text>
</comment>
<keyword evidence="5 10" id="KW-0321">Glycogen metabolism</keyword>
<proteinExistence type="inferred from homology"/>
<dbReference type="NCBIfam" id="TIGR01515">
    <property type="entry name" value="branching_enzym"/>
    <property type="match status" value="1"/>
</dbReference>
<dbReference type="SUPFAM" id="SSF81296">
    <property type="entry name" value="E set domains"/>
    <property type="match status" value="2"/>
</dbReference>
<dbReference type="InterPro" id="IPR013783">
    <property type="entry name" value="Ig-like_fold"/>
</dbReference>
<dbReference type="GO" id="GO:0003844">
    <property type="term" value="F:1,4-alpha-glucan branching enzyme activity"/>
    <property type="evidence" value="ECO:0007669"/>
    <property type="project" value="UniProtKB-UniRule"/>
</dbReference>
<dbReference type="PANTHER" id="PTHR43651">
    <property type="entry name" value="1,4-ALPHA-GLUCAN-BRANCHING ENZYME"/>
    <property type="match status" value="1"/>
</dbReference>
<evidence type="ECO:0000256" key="8">
    <source>
        <dbReference type="ARBA" id="ARBA00023056"/>
    </source>
</evidence>
<protein>
    <recommendedName>
        <fullName evidence="10">1,4-alpha-glucan branching enzyme GlgB</fullName>
        <ecNumber evidence="10">2.4.1.18</ecNumber>
    </recommendedName>
    <alternativeName>
        <fullName evidence="10">1,4-alpha-D-glucan:1,4-alpha-D-glucan 6-glucosyl-transferase</fullName>
    </alternativeName>
    <alternativeName>
        <fullName evidence="10">Alpha-(1-&gt;4)-glucan branching enzyme</fullName>
    </alternativeName>
    <alternativeName>
        <fullName evidence="10">Glycogen branching enzyme</fullName>
        <shortName evidence="10">BE</shortName>
    </alternativeName>
</protein>
<dbReference type="SUPFAM" id="SSF51011">
    <property type="entry name" value="Glycosyl hydrolase domain"/>
    <property type="match status" value="1"/>
</dbReference>
<dbReference type="InterPro" id="IPR006047">
    <property type="entry name" value="GH13_cat_dom"/>
</dbReference>
<keyword evidence="8 10" id="KW-0320">Glycogen biosynthesis</keyword>
<dbReference type="GO" id="GO:0005978">
    <property type="term" value="P:glycogen biosynthetic process"/>
    <property type="evidence" value="ECO:0007669"/>
    <property type="project" value="UniProtKB-UniRule"/>
</dbReference>
<dbReference type="Gene3D" id="3.20.20.80">
    <property type="entry name" value="Glycosidases"/>
    <property type="match status" value="1"/>
</dbReference>
<evidence type="ECO:0000256" key="3">
    <source>
        <dbReference type="ARBA" id="ARBA00004964"/>
    </source>
</evidence>
<dbReference type="PIRSF" id="PIRSF000463">
    <property type="entry name" value="GlgB"/>
    <property type="match status" value="1"/>
</dbReference>
<dbReference type="InterPro" id="IPR017853">
    <property type="entry name" value="GH"/>
</dbReference>
<dbReference type="FunFam" id="2.60.40.10:FF:000169">
    <property type="entry name" value="1,4-alpha-glucan branching enzyme GlgB"/>
    <property type="match status" value="1"/>
</dbReference>
<dbReference type="PANTHER" id="PTHR43651:SF3">
    <property type="entry name" value="1,4-ALPHA-GLUCAN-BRANCHING ENZYME"/>
    <property type="match status" value="1"/>
</dbReference>
<keyword evidence="9 10" id="KW-0119">Carbohydrate metabolism</keyword>
<dbReference type="SUPFAM" id="SSF51445">
    <property type="entry name" value="(Trans)glycosidases"/>
    <property type="match status" value="1"/>
</dbReference>